<dbReference type="Gene3D" id="3.30.565.10">
    <property type="entry name" value="Histidine kinase-like ATPase, C-terminal domain"/>
    <property type="match status" value="1"/>
</dbReference>
<dbReference type="Gene3D" id="3.30.450.20">
    <property type="entry name" value="PAS domain"/>
    <property type="match status" value="4"/>
</dbReference>
<feature type="domain" description="Histidine kinase" evidence="8">
    <location>
        <begin position="722"/>
        <end position="933"/>
    </location>
</feature>
<feature type="coiled-coil region" evidence="6">
    <location>
        <begin position="651"/>
        <end position="703"/>
    </location>
</feature>
<dbReference type="InterPro" id="IPR004358">
    <property type="entry name" value="Sig_transdc_His_kin-like_C"/>
</dbReference>
<dbReference type="EMBL" id="CP000148">
    <property type="protein sequence ID" value="ABB31455.1"/>
    <property type="molecule type" value="Genomic_DNA"/>
</dbReference>
<accession>Q39WB9</accession>
<evidence type="ECO:0000259" key="8">
    <source>
        <dbReference type="PROSITE" id="PS50109"/>
    </source>
</evidence>
<dbReference type="GO" id="GO:0000155">
    <property type="term" value="F:phosphorelay sensor kinase activity"/>
    <property type="evidence" value="ECO:0007669"/>
    <property type="project" value="InterPro"/>
</dbReference>
<keyword evidence="3" id="KW-0597">Phosphoprotein</keyword>
<dbReference type="PROSITE" id="PS50113">
    <property type="entry name" value="PAC"/>
    <property type="match status" value="4"/>
</dbReference>
<dbReference type="Pfam" id="PF02518">
    <property type="entry name" value="HATPase_c"/>
    <property type="match status" value="1"/>
</dbReference>
<evidence type="ECO:0000256" key="3">
    <source>
        <dbReference type="ARBA" id="ARBA00022553"/>
    </source>
</evidence>
<organism evidence="11 12">
    <name type="scientific">Geobacter metallireducens (strain ATCC 53774 / DSM 7210 / GS-15)</name>
    <dbReference type="NCBI Taxonomy" id="269799"/>
    <lineage>
        <taxon>Bacteria</taxon>
        <taxon>Pseudomonadati</taxon>
        <taxon>Thermodesulfobacteriota</taxon>
        <taxon>Desulfuromonadia</taxon>
        <taxon>Geobacterales</taxon>
        <taxon>Geobacteraceae</taxon>
        <taxon>Geobacter</taxon>
    </lineage>
</organism>
<dbReference type="NCBIfam" id="TIGR00229">
    <property type="entry name" value="sensory_box"/>
    <property type="match status" value="4"/>
</dbReference>
<evidence type="ECO:0000313" key="11">
    <source>
        <dbReference type="EMBL" id="ABB31455.1"/>
    </source>
</evidence>
<sequence>MKRGEPLKGEGKKLRIGEDTRSTGRNKQHSSRVKGSEEEISFLADLLEGSDQPFGIGYPDGRIGHVNGAFERLTGYSREELRAMNWNSSLTPPEWLDRERAIREEICRTGESVRYEKEYIRKDGARIPVELLVHVKKDEAGSPLYYYSFITDITERKRLDNQIQRLSYFPQFNPNPIVETDYAGRVTVCNPATHKVLESIGAGADPGLFVPADLGTILHEWDGKSEASTICELSIGTRVFRETIFFTPQFPVVRIYVHDITDIRNAEKSLRENEERLRLFIEHAPAGLAMFDRDMRYLNVSRRWLTDYRLGDRDLRGLSHYEVFPEIPEEWKEAQRRGLAGEELRAEGDRFMRADGSLQWIRWEIHPWHDSSDQVAGIVIFSEDITESKKAEEKILLLNQQLEQRAAESQLILDTSPIGLAIANDPQGVMIRGNPALEKLLGVTAGSELSKNAFNSAGYRVFKNGEAIAPSQLPMQRAARGEPVSGETLDIVREDGTGLNLYCSAATLRDNEGKPCGAVGAFMDITERKELEDVVIKSQLDTYAILDNIPFNAWLKDTEGRYVKVNWQFATFCGYTSPKEVVGKTDMDLWPMHMAEAYCADDQDVMRSGQRKLIEEQVVEHGEERWFETFKAPRFDQNGTVIGTTGIAKDITEAKRAVEALQSIRNELEQKVAERTWELATALNDLRKESSDRIQALEALREQERLLIHQGRLAAMGEMIGNIAHQWRQPLNTLGLIIQGLSMSEELGELTKDHLDERVNRAMQLIYHMSQTIDDFRNFFRPDKEKVRFEMKQAINNALSLMGDNFRSLGIEVSCDSPQDMSIAGYPNEFSQALLNILMNARDVLQERKVEAPRVLVRLFAEDNRAVVTIADNGGGIDREIIGKVFDPYFTSKGPSSGTGLGLFIAKTIIEKNMGGTLTVRNSGEGAEFRIEV</sequence>
<gene>
    <name evidence="11" type="ordered locus">Gmet_1218</name>
</gene>
<dbReference type="PRINTS" id="PR00344">
    <property type="entry name" value="BCTRLSENSOR"/>
</dbReference>
<evidence type="ECO:0000256" key="5">
    <source>
        <dbReference type="ARBA" id="ARBA00022777"/>
    </source>
</evidence>
<dbReference type="Gene3D" id="1.10.287.130">
    <property type="match status" value="1"/>
</dbReference>
<dbReference type="eggNOG" id="COG4191">
    <property type="taxonomic scope" value="Bacteria"/>
</dbReference>
<evidence type="ECO:0000313" key="12">
    <source>
        <dbReference type="Proteomes" id="UP000007073"/>
    </source>
</evidence>
<evidence type="ECO:0000259" key="9">
    <source>
        <dbReference type="PROSITE" id="PS50112"/>
    </source>
</evidence>
<dbReference type="SMART" id="SM00086">
    <property type="entry name" value="PAC"/>
    <property type="match status" value="4"/>
</dbReference>
<dbReference type="Pfam" id="PF13426">
    <property type="entry name" value="PAS_9"/>
    <property type="match status" value="1"/>
</dbReference>
<dbReference type="EC" id="2.7.13.3" evidence="2"/>
<dbReference type="HOGENOM" id="CLU_313703_0_0_7"/>
<feature type="domain" description="PAC" evidence="10">
    <location>
        <begin position="113"/>
        <end position="165"/>
    </location>
</feature>
<dbReference type="InterPro" id="IPR036097">
    <property type="entry name" value="HisK_dim/P_sf"/>
</dbReference>
<evidence type="ECO:0000256" key="4">
    <source>
        <dbReference type="ARBA" id="ARBA00022679"/>
    </source>
</evidence>
<dbReference type="InterPro" id="IPR003661">
    <property type="entry name" value="HisK_dim/P_dom"/>
</dbReference>
<dbReference type="InterPro" id="IPR036890">
    <property type="entry name" value="HATPase_C_sf"/>
</dbReference>
<dbReference type="SUPFAM" id="SSF55874">
    <property type="entry name" value="ATPase domain of HSP90 chaperone/DNA topoisomerase II/histidine kinase"/>
    <property type="match status" value="1"/>
</dbReference>
<dbReference type="InterPro" id="IPR013656">
    <property type="entry name" value="PAS_4"/>
</dbReference>
<dbReference type="InterPro" id="IPR000700">
    <property type="entry name" value="PAS-assoc_C"/>
</dbReference>
<dbReference type="STRING" id="269799.Gmet_1218"/>
<dbReference type="Proteomes" id="UP000007073">
    <property type="component" value="Chromosome"/>
</dbReference>
<dbReference type="InterPro" id="IPR001610">
    <property type="entry name" value="PAC"/>
</dbReference>
<dbReference type="AlphaFoldDB" id="Q39WB9"/>
<name>Q39WB9_GEOMG</name>
<dbReference type="PROSITE" id="PS50109">
    <property type="entry name" value="HIS_KIN"/>
    <property type="match status" value="1"/>
</dbReference>
<feature type="domain" description="PAC" evidence="10">
    <location>
        <begin position="345"/>
        <end position="397"/>
    </location>
</feature>
<feature type="domain" description="PAS" evidence="9">
    <location>
        <begin position="39"/>
        <end position="94"/>
    </location>
</feature>
<evidence type="ECO:0000256" key="6">
    <source>
        <dbReference type="SAM" id="Coils"/>
    </source>
</evidence>
<keyword evidence="6" id="KW-0175">Coiled coil</keyword>
<feature type="domain" description="PAC" evidence="10">
    <location>
        <begin position="485"/>
        <end position="537"/>
    </location>
</feature>
<dbReference type="Pfam" id="PF08448">
    <property type="entry name" value="PAS_4"/>
    <property type="match status" value="3"/>
</dbReference>
<dbReference type="CDD" id="cd00130">
    <property type="entry name" value="PAS"/>
    <property type="match status" value="3"/>
</dbReference>
<keyword evidence="4" id="KW-0808">Transferase</keyword>
<dbReference type="InterPro" id="IPR035965">
    <property type="entry name" value="PAS-like_dom_sf"/>
</dbReference>
<dbReference type="InterPro" id="IPR003594">
    <property type="entry name" value="HATPase_dom"/>
</dbReference>
<reference evidence="11 12" key="2">
    <citation type="journal article" date="2009" name="BMC Microbiol.">
        <title>The genome sequence of Geobacter metallireducens: features of metabolism, physiology and regulation common and dissimilar to Geobacter sulfurreducens.</title>
        <authorList>
            <person name="Aklujkar M."/>
            <person name="Krushkal J."/>
            <person name="DiBartolo G."/>
            <person name="Lapidus A."/>
            <person name="Land M.L."/>
            <person name="Lovley D.R."/>
        </authorList>
    </citation>
    <scope>NUCLEOTIDE SEQUENCE [LARGE SCALE GENOMIC DNA]</scope>
    <source>
        <strain evidence="12">ATCC 53774 / DSM 7210 / GS-15</strain>
    </source>
</reference>
<feature type="compositionally biased region" description="Basic and acidic residues" evidence="7">
    <location>
        <begin position="1"/>
        <end position="22"/>
    </location>
</feature>
<comment type="catalytic activity">
    <reaction evidence="1">
        <text>ATP + protein L-histidine = ADP + protein N-phospho-L-histidine.</text>
        <dbReference type="EC" id="2.7.13.3"/>
    </reaction>
</comment>
<dbReference type="PANTHER" id="PTHR43304:SF1">
    <property type="entry name" value="PAC DOMAIN-CONTAINING PROTEIN"/>
    <property type="match status" value="1"/>
</dbReference>
<dbReference type="PROSITE" id="PS50112">
    <property type="entry name" value="PAS"/>
    <property type="match status" value="1"/>
</dbReference>
<dbReference type="SMART" id="SM00388">
    <property type="entry name" value="HisKA"/>
    <property type="match status" value="1"/>
</dbReference>
<dbReference type="InterPro" id="IPR000014">
    <property type="entry name" value="PAS"/>
</dbReference>
<keyword evidence="12" id="KW-1185">Reference proteome</keyword>
<dbReference type="InterPro" id="IPR005467">
    <property type="entry name" value="His_kinase_dom"/>
</dbReference>
<dbReference type="SUPFAM" id="SSF55785">
    <property type="entry name" value="PYP-like sensor domain (PAS domain)"/>
    <property type="match status" value="4"/>
</dbReference>
<dbReference type="SMART" id="SM00387">
    <property type="entry name" value="HATPase_c"/>
    <property type="match status" value="1"/>
</dbReference>
<dbReference type="InterPro" id="IPR052162">
    <property type="entry name" value="Sensor_kinase/Photoreceptor"/>
</dbReference>
<dbReference type="SMART" id="SM00091">
    <property type="entry name" value="PAS"/>
    <property type="match status" value="5"/>
</dbReference>
<feature type="domain" description="PAC" evidence="10">
    <location>
        <begin position="607"/>
        <end position="663"/>
    </location>
</feature>
<reference evidence="11 12" key="1">
    <citation type="submission" date="2005-10" db="EMBL/GenBank/DDBJ databases">
        <title>Complete sequence of Geobacter metallireducens GS-15.</title>
        <authorList>
            <consortium name="US DOE Joint Genome Institute"/>
            <person name="Copeland A."/>
            <person name="Lucas S."/>
            <person name="Lapidus A."/>
            <person name="Barry K."/>
            <person name="Detter J.C."/>
            <person name="Glavina T."/>
            <person name="Hammon N."/>
            <person name="Israni S."/>
            <person name="Pitluck S."/>
            <person name="Di Bartolo G."/>
            <person name="Chain P."/>
            <person name="Schmutz J."/>
            <person name="Larimer F."/>
            <person name="Land M."/>
            <person name="Kyrpides N."/>
            <person name="Ivanova N."/>
            <person name="Richardson P."/>
        </authorList>
    </citation>
    <scope>NUCLEOTIDE SEQUENCE [LARGE SCALE GENOMIC DNA]</scope>
    <source>
        <strain evidence="12">ATCC 53774 / DSM 7210 / GS-15</strain>
    </source>
</reference>
<protein>
    <recommendedName>
        <fullName evidence="2">histidine kinase</fullName>
        <ecNumber evidence="2">2.7.13.3</ecNumber>
    </recommendedName>
</protein>
<keyword evidence="5 11" id="KW-0418">Kinase</keyword>
<evidence type="ECO:0000256" key="2">
    <source>
        <dbReference type="ARBA" id="ARBA00012438"/>
    </source>
</evidence>
<feature type="region of interest" description="Disordered" evidence="7">
    <location>
        <begin position="1"/>
        <end position="35"/>
    </location>
</feature>
<dbReference type="RefSeq" id="WP_004512151.1">
    <property type="nucleotide sequence ID" value="NC_007517.1"/>
</dbReference>
<dbReference type="eggNOG" id="COG2202">
    <property type="taxonomic scope" value="Bacteria"/>
</dbReference>
<evidence type="ECO:0000256" key="1">
    <source>
        <dbReference type="ARBA" id="ARBA00000085"/>
    </source>
</evidence>
<dbReference type="KEGG" id="gme:Gmet_1218"/>
<evidence type="ECO:0000259" key="10">
    <source>
        <dbReference type="PROSITE" id="PS50113"/>
    </source>
</evidence>
<dbReference type="SUPFAM" id="SSF47384">
    <property type="entry name" value="Homodimeric domain of signal transducing histidine kinase"/>
    <property type="match status" value="1"/>
</dbReference>
<dbReference type="PANTHER" id="PTHR43304">
    <property type="entry name" value="PHYTOCHROME-LIKE PROTEIN CPH1"/>
    <property type="match status" value="1"/>
</dbReference>
<evidence type="ECO:0000256" key="7">
    <source>
        <dbReference type="SAM" id="MobiDB-lite"/>
    </source>
</evidence>
<proteinExistence type="predicted"/>
<dbReference type="CDD" id="cd00082">
    <property type="entry name" value="HisKA"/>
    <property type="match status" value="1"/>
</dbReference>